<dbReference type="AlphaFoldDB" id="A0A2G9Y663"/>
<reference evidence="3 4" key="1">
    <citation type="submission" date="2017-09" db="EMBL/GenBank/DDBJ databases">
        <title>Depth-based differentiation of microbial function through sediment-hosted aquifers and enrichment of novel symbionts in the deep terrestrial subsurface.</title>
        <authorList>
            <person name="Probst A.J."/>
            <person name="Ladd B."/>
            <person name="Jarett J.K."/>
            <person name="Geller-Mcgrath D.E."/>
            <person name="Sieber C.M."/>
            <person name="Emerson J.B."/>
            <person name="Anantharaman K."/>
            <person name="Thomas B.C."/>
            <person name="Malmstrom R."/>
            <person name="Stieglmeier M."/>
            <person name="Klingl A."/>
            <person name="Woyke T."/>
            <person name="Ryan C.M."/>
            <person name="Banfield J.F."/>
        </authorList>
    </citation>
    <scope>NUCLEOTIDE SEQUENCE [LARGE SCALE GENOMIC DNA]</scope>
    <source>
        <strain evidence="3">CG23_combo_of_CG06-09_8_20_14_all_35_49</strain>
    </source>
</reference>
<evidence type="ECO:0008006" key="5">
    <source>
        <dbReference type="Google" id="ProtNLM"/>
    </source>
</evidence>
<evidence type="ECO:0000313" key="3">
    <source>
        <dbReference type="EMBL" id="PIP14735.1"/>
    </source>
</evidence>
<name>A0A2G9Y663_9BACT</name>
<dbReference type="Gene3D" id="6.10.250.3150">
    <property type="match status" value="1"/>
</dbReference>
<evidence type="ECO:0000256" key="2">
    <source>
        <dbReference type="SAM" id="SignalP"/>
    </source>
</evidence>
<gene>
    <name evidence="3" type="ORF">COX47_03560</name>
</gene>
<keyword evidence="1" id="KW-0175">Coiled coil</keyword>
<accession>A0A2G9Y663</accession>
<evidence type="ECO:0000256" key="1">
    <source>
        <dbReference type="SAM" id="Coils"/>
    </source>
</evidence>
<dbReference type="Proteomes" id="UP000231025">
    <property type="component" value="Unassembled WGS sequence"/>
</dbReference>
<comment type="caution">
    <text evidence="3">The sequence shown here is derived from an EMBL/GenBank/DDBJ whole genome shotgun (WGS) entry which is preliminary data.</text>
</comment>
<feature type="chain" id="PRO_5013681665" description="Peptidase C39-like domain-containing protein" evidence="2">
    <location>
        <begin position="25"/>
        <end position="392"/>
    </location>
</feature>
<dbReference type="Gene3D" id="3.90.70.10">
    <property type="entry name" value="Cysteine proteinases"/>
    <property type="match status" value="1"/>
</dbReference>
<keyword evidence="2" id="KW-0732">Signal</keyword>
<proteinExistence type="predicted"/>
<organism evidence="3 4">
    <name type="scientific">Candidatus Roizmanbacteria bacterium CG23_combo_of_CG06-09_8_20_14_all_35_49</name>
    <dbReference type="NCBI Taxonomy" id="1974863"/>
    <lineage>
        <taxon>Bacteria</taxon>
        <taxon>Candidatus Roizmaniibacteriota</taxon>
    </lineage>
</organism>
<protein>
    <recommendedName>
        <fullName evidence="5">Peptidase C39-like domain-containing protein</fullName>
    </recommendedName>
</protein>
<evidence type="ECO:0000313" key="4">
    <source>
        <dbReference type="Proteomes" id="UP000231025"/>
    </source>
</evidence>
<feature type="coiled-coil region" evidence="1">
    <location>
        <begin position="30"/>
        <end position="64"/>
    </location>
</feature>
<dbReference type="EMBL" id="PCRE01000050">
    <property type="protein sequence ID" value="PIP14735.1"/>
    <property type="molecule type" value="Genomic_DNA"/>
</dbReference>
<feature type="signal peptide" evidence="2">
    <location>
        <begin position="1"/>
        <end position="24"/>
    </location>
</feature>
<sequence>MNLKKILVLIVILLYCYIAFSTLAQENPQISDLQKKIAEYQTKLSELRQQKNTLSQQIQYMDTQIYLTTLQIESTEQKIISTQKEIDILGTRIEGLDQSLNTLLKLLIQKIVESYKQRTLSLFSLLFDSENANDLLTKIKYVKTARDNNQKLLLQVQEAKSNYEEQKKLREEKKAELNQLTQTLNSQKQSLDTQKVQKQKLLADTQNDETNYQRLLTQAQAQLAGFKSFVTSVGAGIISANQFGTGSDGNYFSQRDERWAGQTIGYSSENILNVGCLLTSVAMLAKKYGANVTPFDIASDVNRFFGNTAYMKLPWEAVAGRSYSGGVNIDQELASGNYVIVGVGNCGSYGGSHFIILTKKEGNDYIMHDPVFGPDLKFSSHYGNICSAATFK</sequence>
<feature type="coiled-coil region" evidence="1">
    <location>
        <begin position="142"/>
        <end position="222"/>
    </location>
</feature>